<dbReference type="SUPFAM" id="SSF89447">
    <property type="entry name" value="AbrB/MazE/MraZ-like"/>
    <property type="match status" value="1"/>
</dbReference>
<evidence type="ECO:0000313" key="2">
    <source>
        <dbReference type="EMBL" id="PIT92413.1"/>
    </source>
</evidence>
<evidence type="ECO:0000259" key="1">
    <source>
        <dbReference type="SMART" id="SM00966"/>
    </source>
</evidence>
<protein>
    <recommendedName>
        <fullName evidence="1">SpoVT-AbrB domain-containing protein</fullName>
    </recommendedName>
</protein>
<gene>
    <name evidence="2" type="ORF">COU08_02820</name>
</gene>
<dbReference type="Pfam" id="PF04014">
    <property type="entry name" value="MazE_antitoxin"/>
    <property type="match status" value="1"/>
</dbReference>
<feature type="domain" description="SpoVT-AbrB" evidence="1">
    <location>
        <begin position="6"/>
        <end position="53"/>
    </location>
</feature>
<dbReference type="GO" id="GO:0003677">
    <property type="term" value="F:DNA binding"/>
    <property type="evidence" value="ECO:0007669"/>
    <property type="project" value="InterPro"/>
</dbReference>
<dbReference type="InterPro" id="IPR037914">
    <property type="entry name" value="SpoVT-AbrB_sf"/>
</dbReference>
<proteinExistence type="predicted"/>
<organism evidence="2 3">
    <name type="scientific">Candidatus Harrisonbacteria bacterium CG10_big_fil_rev_8_21_14_0_10_42_17</name>
    <dbReference type="NCBI Taxonomy" id="1974584"/>
    <lineage>
        <taxon>Bacteria</taxon>
        <taxon>Candidatus Harrisoniibacteriota</taxon>
    </lineage>
</organism>
<sequence>MTQKVLKVGSSAGVTIPKKALEKLGLKIGDEISVEVSKNKQSVTIKPAQELSRDDVIIARLTNDFINRYEQDLKSLAKK</sequence>
<comment type="caution">
    <text evidence="2">The sequence shown here is derived from an EMBL/GenBank/DDBJ whole genome shotgun (WGS) entry which is preliminary data.</text>
</comment>
<dbReference type="Proteomes" id="UP000228635">
    <property type="component" value="Unassembled WGS sequence"/>
</dbReference>
<dbReference type="EMBL" id="PFBA01000024">
    <property type="protein sequence ID" value="PIT92413.1"/>
    <property type="molecule type" value="Genomic_DNA"/>
</dbReference>
<accession>A0A2M6WHY9</accession>
<dbReference type="Gene3D" id="2.10.260.10">
    <property type="match status" value="1"/>
</dbReference>
<reference evidence="3" key="1">
    <citation type="submission" date="2017-09" db="EMBL/GenBank/DDBJ databases">
        <title>Depth-based differentiation of microbial function through sediment-hosted aquifers and enrichment of novel symbionts in the deep terrestrial subsurface.</title>
        <authorList>
            <person name="Probst A.J."/>
            <person name="Ladd B."/>
            <person name="Jarett J.K."/>
            <person name="Geller-Mcgrath D.E."/>
            <person name="Sieber C.M.K."/>
            <person name="Emerson J.B."/>
            <person name="Anantharaman K."/>
            <person name="Thomas B.C."/>
            <person name="Malmstrom R."/>
            <person name="Stieglmeier M."/>
            <person name="Klingl A."/>
            <person name="Woyke T."/>
            <person name="Ryan C.M."/>
            <person name="Banfield J.F."/>
        </authorList>
    </citation>
    <scope>NUCLEOTIDE SEQUENCE [LARGE SCALE GENOMIC DNA]</scope>
</reference>
<dbReference type="AlphaFoldDB" id="A0A2M6WHY9"/>
<dbReference type="InterPro" id="IPR007159">
    <property type="entry name" value="SpoVT-AbrB_dom"/>
</dbReference>
<name>A0A2M6WHY9_9BACT</name>
<evidence type="ECO:0000313" key="3">
    <source>
        <dbReference type="Proteomes" id="UP000228635"/>
    </source>
</evidence>
<dbReference type="SMART" id="SM00966">
    <property type="entry name" value="SpoVT_AbrB"/>
    <property type="match status" value="1"/>
</dbReference>